<comment type="caution">
    <text evidence="3">The sequence shown here is derived from an EMBL/GenBank/DDBJ whole genome shotgun (WGS) entry which is preliminary data.</text>
</comment>
<protein>
    <submittedName>
        <fullName evidence="3">MBL fold metallo-hydrolase</fullName>
    </submittedName>
</protein>
<dbReference type="PANTHER" id="PTHR46018">
    <property type="entry name" value="ZINC PHOSPHODIESTERASE ELAC PROTEIN 1"/>
    <property type="match status" value="1"/>
</dbReference>
<dbReference type="InterPro" id="IPR001279">
    <property type="entry name" value="Metallo-B-lactamas"/>
</dbReference>
<organism evidence="3 4">
    <name type="scientific">Robertmurraya beringensis</name>
    <dbReference type="NCBI Taxonomy" id="641660"/>
    <lineage>
        <taxon>Bacteria</taxon>
        <taxon>Bacillati</taxon>
        <taxon>Bacillota</taxon>
        <taxon>Bacilli</taxon>
        <taxon>Bacillales</taxon>
        <taxon>Bacillaceae</taxon>
        <taxon>Robertmurraya</taxon>
    </lineage>
</organism>
<keyword evidence="1" id="KW-0862">Zinc</keyword>
<evidence type="ECO:0000259" key="2">
    <source>
        <dbReference type="SMART" id="SM00849"/>
    </source>
</evidence>
<dbReference type="CDD" id="cd07716">
    <property type="entry name" value="RNaseZ_short-form-like_MBL-fold"/>
    <property type="match status" value="1"/>
</dbReference>
<proteinExistence type="predicted"/>
<dbReference type="Proteomes" id="UP001589738">
    <property type="component" value="Unassembled WGS sequence"/>
</dbReference>
<dbReference type="Gene3D" id="3.60.15.10">
    <property type="entry name" value="Ribonuclease Z/Hydroxyacylglutathione hydrolase-like"/>
    <property type="match status" value="1"/>
</dbReference>
<dbReference type="SUPFAM" id="SSF56281">
    <property type="entry name" value="Metallo-hydrolase/oxidoreductase"/>
    <property type="match status" value="1"/>
</dbReference>
<sequence>MKLTTIGFWGGYPKANAASTGYVLEHNGFQLLIDCGSAVLSKLQNYYQPEELDAVVLSHYHADHIADIGALQHARLIQGFLGSEMNTLPIYAHDGDAHEFSKLTYKTITKGIAYDPNAELKVGPFTIQFLLTKHPVPCYAMRFEVDGKALVYTADTSFIEEFVSFSEGADVLLCECNFYANQDGSGAGHMNSFDAGKLAARANVKQLVLTHLPHYGELQQLVDEAKQHYMGPTGLAYTGQVIEI</sequence>
<gene>
    <name evidence="3" type="ORF">ACFFHF_07390</name>
</gene>
<accession>A0ABV6KP86</accession>
<reference evidence="3 4" key="1">
    <citation type="submission" date="2024-09" db="EMBL/GenBank/DDBJ databases">
        <authorList>
            <person name="Sun Q."/>
            <person name="Mori K."/>
        </authorList>
    </citation>
    <scope>NUCLEOTIDE SEQUENCE [LARGE SCALE GENOMIC DNA]</scope>
    <source>
        <strain evidence="3 4">CGMCC 1.9126</strain>
    </source>
</reference>
<dbReference type="InterPro" id="IPR036866">
    <property type="entry name" value="RibonucZ/Hydroxyglut_hydro"/>
</dbReference>
<keyword evidence="4" id="KW-1185">Reference proteome</keyword>
<evidence type="ECO:0000313" key="3">
    <source>
        <dbReference type="EMBL" id="MFC0475079.1"/>
    </source>
</evidence>
<dbReference type="PANTHER" id="PTHR46018:SF4">
    <property type="entry name" value="METALLO-HYDROLASE YHFI-RELATED"/>
    <property type="match status" value="1"/>
</dbReference>
<dbReference type="RefSeq" id="WP_377057806.1">
    <property type="nucleotide sequence ID" value="NZ_JBHLUU010000022.1"/>
</dbReference>
<evidence type="ECO:0000256" key="1">
    <source>
        <dbReference type="ARBA" id="ARBA00022833"/>
    </source>
</evidence>
<dbReference type="Pfam" id="PF12706">
    <property type="entry name" value="Lactamase_B_2"/>
    <property type="match status" value="1"/>
</dbReference>
<dbReference type="SMART" id="SM00849">
    <property type="entry name" value="Lactamase_B"/>
    <property type="match status" value="1"/>
</dbReference>
<evidence type="ECO:0000313" key="4">
    <source>
        <dbReference type="Proteomes" id="UP001589738"/>
    </source>
</evidence>
<dbReference type="EMBL" id="JBHLUU010000022">
    <property type="protein sequence ID" value="MFC0475079.1"/>
    <property type="molecule type" value="Genomic_DNA"/>
</dbReference>
<feature type="domain" description="Metallo-beta-lactamase" evidence="2">
    <location>
        <begin position="18"/>
        <end position="211"/>
    </location>
</feature>
<name>A0ABV6KP86_9BACI</name>